<reference evidence="3" key="1">
    <citation type="journal article" date="2017" name="Genome Biol.">
        <title>Comparative genomics reveals high biological diversity and specific adaptations in the industrially and medically important fungal genus Aspergillus.</title>
        <authorList>
            <person name="de Vries R.P."/>
            <person name="Riley R."/>
            <person name="Wiebenga A."/>
            <person name="Aguilar-Osorio G."/>
            <person name="Amillis S."/>
            <person name="Uchima C.A."/>
            <person name="Anderluh G."/>
            <person name="Asadollahi M."/>
            <person name="Askin M."/>
            <person name="Barry K."/>
            <person name="Battaglia E."/>
            <person name="Bayram O."/>
            <person name="Benocci T."/>
            <person name="Braus-Stromeyer S.A."/>
            <person name="Caldana C."/>
            <person name="Canovas D."/>
            <person name="Cerqueira G.C."/>
            <person name="Chen F."/>
            <person name="Chen W."/>
            <person name="Choi C."/>
            <person name="Clum A."/>
            <person name="Dos Santos R.A."/>
            <person name="Damasio A.R."/>
            <person name="Diallinas G."/>
            <person name="Emri T."/>
            <person name="Fekete E."/>
            <person name="Flipphi M."/>
            <person name="Freyberg S."/>
            <person name="Gallo A."/>
            <person name="Gournas C."/>
            <person name="Habgood R."/>
            <person name="Hainaut M."/>
            <person name="Harispe M.L."/>
            <person name="Henrissat B."/>
            <person name="Hilden K.S."/>
            <person name="Hope R."/>
            <person name="Hossain A."/>
            <person name="Karabika E."/>
            <person name="Karaffa L."/>
            <person name="Karanyi Z."/>
            <person name="Krasevec N."/>
            <person name="Kuo A."/>
            <person name="Kusch H."/>
            <person name="LaButti K."/>
            <person name="Lagendijk E.L."/>
            <person name="Lapidus A."/>
            <person name="Levasseur A."/>
            <person name="Lindquist E."/>
            <person name="Lipzen A."/>
            <person name="Logrieco A.F."/>
            <person name="MacCabe A."/>
            <person name="Maekelae M.R."/>
            <person name="Malavazi I."/>
            <person name="Melin P."/>
            <person name="Meyer V."/>
            <person name="Mielnichuk N."/>
            <person name="Miskei M."/>
            <person name="Molnar A.P."/>
            <person name="Mule G."/>
            <person name="Ngan C.Y."/>
            <person name="Orejas M."/>
            <person name="Orosz E."/>
            <person name="Ouedraogo J.P."/>
            <person name="Overkamp K.M."/>
            <person name="Park H.-S."/>
            <person name="Perrone G."/>
            <person name="Piumi F."/>
            <person name="Punt P.J."/>
            <person name="Ram A.F."/>
            <person name="Ramon A."/>
            <person name="Rauscher S."/>
            <person name="Record E."/>
            <person name="Riano-Pachon D.M."/>
            <person name="Robert V."/>
            <person name="Roehrig J."/>
            <person name="Ruller R."/>
            <person name="Salamov A."/>
            <person name="Salih N.S."/>
            <person name="Samson R.A."/>
            <person name="Sandor E."/>
            <person name="Sanguinetti M."/>
            <person name="Schuetze T."/>
            <person name="Sepcic K."/>
            <person name="Shelest E."/>
            <person name="Sherlock G."/>
            <person name="Sophianopoulou V."/>
            <person name="Squina F.M."/>
            <person name="Sun H."/>
            <person name="Susca A."/>
            <person name="Todd R.B."/>
            <person name="Tsang A."/>
            <person name="Unkles S.E."/>
            <person name="van de Wiele N."/>
            <person name="van Rossen-Uffink D."/>
            <person name="Oliveira J.V."/>
            <person name="Vesth T.C."/>
            <person name="Visser J."/>
            <person name="Yu J.-H."/>
            <person name="Zhou M."/>
            <person name="Andersen M.R."/>
            <person name="Archer D.B."/>
            <person name="Baker S.E."/>
            <person name="Benoit I."/>
            <person name="Brakhage A.A."/>
            <person name="Braus G.H."/>
            <person name="Fischer R."/>
            <person name="Frisvad J.C."/>
            <person name="Goldman G.H."/>
            <person name="Houbraken J."/>
            <person name="Oakley B."/>
            <person name="Pocsi I."/>
            <person name="Scazzocchio C."/>
            <person name="Seiboth B."/>
            <person name="vanKuyk P.A."/>
            <person name="Wortman J."/>
            <person name="Dyer P.S."/>
            <person name="Grigoriev I.V."/>
        </authorList>
    </citation>
    <scope>NUCLEOTIDE SEQUENCE [LARGE SCALE GENOMIC DNA]</scope>
    <source>
        <strain evidence="3">DTO 134E9</strain>
    </source>
</reference>
<dbReference type="GeneID" id="63753892"/>
<evidence type="ECO:0000256" key="1">
    <source>
        <dbReference type="SAM" id="Phobius"/>
    </source>
</evidence>
<gene>
    <name evidence="2" type="ORF">ASPWEDRAFT_543586</name>
</gene>
<proteinExistence type="predicted"/>
<dbReference type="AlphaFoldDB" id="A0A1L9RFS8"/>
<dbReference type="RefSeq" id="XP_040687447.1">
    <property type="nucleotide sequence ID" value="XM_040838044.1"/>
</dbReference>
<name>A0A1L9RFS8_ASPWE</name>
<organism evidence="2 3">
    <name type="scientific">Aspergillus wentii DTO 134E9</name>
    <dbReference type="NCBI Taxonomy" id="1073089"/>
    <lineage>
        <taxon>Eukaryota</taxon>
        <taxon>Fungi</taxon>
        <taxon>Dikarya</taxon>
        <taxon>Ascomycota</taxon>
        <taxon>Pezizomycotina</taxon>
        <taxon>Eurotiomycetes</taxon>
        <taxon>Eurotiomycetidae</taxon>
        <taxon>Eurotiales</taxon>
        <taxon>Aspergillaceae</taxon>
        <taxon>Aspergillus</taxon>
        <taxon>Aspergillus subgen. Cremei</taxon>
    </lineage>
</organism>
<dbReference type="EMBL" id="KV878213">
    <property type="protein sequence ID" value="OJJ33771.1"/>
    <property type="molecule type" value="Genomic_DNA"/>
</dbReference>
<keyword evidence="1" id="KW-0472">Membrane</keyword>
<dbReference type="Proteomes" id="UP000184383">
    <property type="component" value="Unassembled WGS sequence"/>
</dbReference>
<keyword evidence="3" id="KW-1185">Reference proteome</keyword>
<keyword evidence="1" id="KW-0812">Transmembrane</keyword>
<dbReference type="VEuPathDB" id="FungiDB:ASPWEDRAFT_543586"/>
<evidence type="ECO:0000313" key="2">
    <source>
        <dbReference type="EMBL" id="OJJ33771.1"/>
    </source>
</evidence>
<protein>
    <submittedName>
        <fullName evidence="2">Uncharacterized protein</fullName>
    </submittedName>
</protein>
<sequence length="110" mass="12130">MLVSQISPPIPPVCFVLLGRWILLPIFFYMVTLPNAKTSRTAAAATPDRVSPSPNHRLDPGLAKIPLRGFVTISATICCLKIRIPFPDLPFHPRADTAVLESPQWTGNDR</sequence>
<evidence type="ECO:0000313" key="3">
    <source>
        <dbReference type="Proteomes" id="UP000184383"/>
    </source>
</evidence>
<feature type="transmembrane region" description="Helical" evidence="1">
    <location>
        <begin position="12"/>
        <end position="31"/>
    </location>
</feature>
<accession>A0A1L9RFS8</accession>
<keyword evidence="1" id="KW-1133">Transmembrane helix</keyword>